<dbReference type="GO" id="GO:0005634">
    <property type="term" value="C:nucleus"/>
    <property type="evidence" value="ECO:0007669"/>
    <property type="project" value="UniProtKB-SubCell"/>
</dbReference>
<dbReference type="OrthoDB" id="6103986at2759"/>
<gene>
    <name evidence="9" type="primary">jg1332</name>
    <name evidence="9" type="ORF">PAEG_LOCUS20592</name>
</gene>
<organism evidence="9 10">
    <name type="scientific">Pararge aegeria aegeria</name>
    <dbReference type="NCBI Taxonomy" id="348720"/>
    <lineage>
        <taxon>Eukaryota</taxon>
        <taxon>Metazoa</taxon>
        <taxon>Ecdysozoa</taxon>
        <taxon>Arthropoda</taxon>
        <taxon>Hexapoda</taxon>
        <taxon>Insecta</taxon>
        <taxon>Pterygota</taxon>
        <taxon>Neoptera</taxon>
        <taxon>Endopterygota</taxon>
        <taxon>Lepidoptera</taxon>
        <taxon>Glossata</taxon>
        <taxon>Ditrysia</taxon>
        <taxon>Papilionoidea</taxon>
        <taxon>Nymphalidae</taxon>
        <taxon>Satyrinae</taxon>
        <taxon>Satyrini</taxon>
        <taxon>Parargina</taxon>
        <taxon>Pararge</taxon>
    </lineage>
</organism>
<evidence type="ECO:0000256" key="3">
    <source>
        <dbReference type="ARBA" id="ARBA00022801"/>
    </source>
</evidence>
<keyword evidence="2" id="KW-0547">Nucleotide-binding</keyword>
<dbReference type="InterPro" id="IPR027417">
    <property type="entry name" value="P-loop_NTPase"/>
</dbReference>
<keyword evidence="5" id="KW-0067">ATP-binding</keyword>
<evidence type="ECO:0000256" key="1">
    <source>
        <dbReference type="ARBA" id="ARBA00004123"/>
    </source>
</evidence>
<keyword evidence="10" id="KW-1185">Reference proteome</keyword>
<dbReference type="GO" id="GO:0004386">
    <property type="term" value="F:helicase activity"/>
    <property type="evidence" value="ECO:0007669"/>
    <property type="project" value="UniProtKB-KW"/>
</dbReference>
<keyword evidence="7" id="KW-0539">Nucleus</keyword>
<dbReference type="Pfam" id="PF01424">
    <property type="entry name" value="R3H"/>
    <property type="match status" value="1"/>
</dbReference>
<dbReference type="PANTHER" id="PTHR18934">
    <property type="entry name" value="ATP-DEPENDENT RNA HELICASE"/>
    <property type="match status" value="1"/>
</dbReference>
<reference evidence="9" key="1">
    <citation type="submission" date="2022-03" db="EMBL/GenBank/DDBJ databases">
        <authorList>
            <person name="Lindestad O."/>
        </authorList>
    </citation>
    <scope>NUCLEOTIDE SEQUENCE</scope>
</reference>
<dbReference type="SUPFAM" id="SSF52540">
    <property type="entry name" value="P-loop containing nucleoside triphosphate hydrolases"/>
    <property type="match status" value="1"/>
</dbReference>
<dbReference type="Proteomes" id="UP000838756">
    <property type="component" value="Unassembled WGS sequence"/>
</dbReference>
<dbReference type="GO" id="GO:0003723">
    <property type="term" value="F:RNA binding"/>
    <property type="evidence" value="ECO:0007669"/>
    <property type="project" value="UniProtKB-KW"/>
</dbReference>
<evidence type="ECO:0000313" key="9">
    <source>
        <dbReference type="EMBL" id="CAH2244675.1"/>
    </source>
</evidence>
<dbReference type="Gene3D" id="3.30.1370.50">
    <property type="entry name" value="R3H-like domain"/>
    <property type="match status" value="1"/>
</dbReference>
<dbReference type="SMART" id="SM00393">
    <property type="entry name" value="R3H"/>
    <property type="match status" value="1"/>
</dbReference>
<dbReference type="PROSITE" id="PS51061">
    <property type="entry name" value="R3H"/>
    <property type="match status" value="1"/>
</dbReference>
<dbReference type="EMBL" id="CAKXAJ010025840">
    <property type="protein sequence ID" value="CAH2244675.1"/>
    <property type="molecule type" value="Genomic_DNA"/>
</dbReference>
<dbReference type="AlphaFoldDB" id="A0A8S4S063"/>
<dbReference type="SUPFAM" id="SSF82708">
    <property type="entry name" value="R3H domain"/>
    <property type="match status" value="1"/>
</dbReference>
<accession>A0A8S4S063</accession>
<dbReference type="FunFam" id="3.30.1370.50:FF:000002">
    <property type="entry name" value="Immunoglobulin mu DNA-binding protein 2"/>
    <property type="match status" value="1"/>
</dbReference>
<dbReference type="GO" id="GO:0003677">
    <property type="term" value="F:DNA binding"/>
    <property type="evidence" value="ECO:0007669"/>
    <property type="project" value="UniProtKB-ARBA"/>
</dbReference>
<evidence type="ECO:0000256" key="4">
    <source>
        <dbReference type="ARBA" id="ARBA00022806"/>
    </source>
</evidence>
<name>A0A8S4S063_9NEOP</name>
<evidence type="ECO:0000259" key="8">
    <source>
        <dbReference type="PROSITE" id="PS51061"/>
    </source>
</evidence>
<keyword evidence="6" id="KW-0694">RNA-binding</keyword>
<comment type="caution">
    <text evidence="9">The sequence shown here is derived from an EMBL/GenBank/DDBJ whole genome shotgun (WGS) entry which is preliminary data.</text>
</comment>
<dbReference type="GO" id="GO:0005524">
    <property type="term" value="F:ATP binding"/>
    <property type="evidence" value="ECO:0007669"/>
    <property type="project" value="UniProtKB-KW"/>
</dbReference>
<dbReference type="Gene3D" id="3.40.50.300">
    <property type="entry name" value="P-loop containing nucleotide triphosphate hydrolases"/>
    <property type="match status" value="1"/>
</dbReference>
<dbReference type="GO" id="GO:0016787">
    <property type="term" value="F:hydrolase activity"/>
    <property type="evidence" value="ECO:0007669"/>
    <property type="project" value="UniProtKB-KW"/>
</dbReference>
<keyword evidence="3" id="KW-0378">Hydrolase</keyword>
<dbReference type="PANTHER" id="PTHR18934:SF213">
    <property type="entry name" value="3'-5' RNA HELICASE YTHDC2"/>
    <property type="match status" value="1"/>
</dbReference>
<proteinExistence type="predicted"/>
<protein>
    <submittedName>
        <fullName evidence="9">Jg1332 protein</fullName>
    </submittedName>
</protein>
<evidence type="ECO:0000256" key="2">
    <source>
        <dbReference type="ARBA" id="ARBA00022741"/>
    </source>
</evidence>
<comment type="subcellular location">
    <subcellularLocation>
        <location evidence="1">Nucleus</location>
    </subcellularLocation>
</comment>
<evidence type="ECO:0000256" key="7">
    <source>
        <dbReference type="ARBA" id="ARBA00023242"/>
    </source>
</evidence>
<evidence type="ECO:0000313" key="10">
    <source>
        <dbReference type="Proteomes" id="UP000838756"/>
    </source>
</evidence>
<evidence type="ECO:0000256" key="5">
    <source>
        <dbReference type="ARBA" id="ARBA00022840"/>
    </source>
</evidence>
<sequence>MSSKKGKRNLGNKHFPIAESVSIALKIQLDKFLSDENETELKFPSFLSAQERGFIHETVAKLGLKSKSRGKGVNRFLTIYKRLGSTIIQNDATLILDTSMRSSIAELFTAFPITSKEKDDLNTCPEKERSPQLAHKSLGQLNNGVPQIPNTFYNPDLMKFREKLPVYEHRQDLINAILHNQVIIVAGATGCGKTTQLPQLVLDHFQEEQEPARIYCTQPRRISAVSVAERRSMLKKQENCKTKIEAEYKRRP</sequence>
<keyword evidence="4" id="KW-0347">Helicase</keyword>
<dbReference type="InterPro" id="IPR001374">
    <property type="entry name" value="R3H_dom"/>
</dbReference>
<evidence type="ECO:0000256" key="6">
    <source>
        <dbReference type="ARBA" id="ARBA00022884"/>
    </source>
</evidence>
<dbReference type="InterPro" id="IPR036867">
    <property type="entry name" value="R3H_dom_sf"/>
</dbReference>
<feature type="domain" description="R3H" evidence="8">
    <location>
        <begin position="19"/>
        <end position="83"/>
    </location>
</feature>